<evidence type="ECO:0008006" key="4">
    <source>
        <dbReference type="Google" id="ProtNLM"/>
    </source>
</evidence>
<evidence type="ECO:0000256" key="1">
    <source>
        <dbReference type="SAM" id="SignalP"/>
    </source>
</evidence>
<organism evidence="2 3">
    <name type="scientific">Streptomyces mangrovisoli</name>
    <dbReference type="NCBI Taxonomy" id="1428628"/>
    <lineage>
        <taxon>Bacteria</taxon>
        <taxon>Bacillati</taxon>
        <taxon>Actinomycetota</taxon>
        <taxon>Actinomycetes</taxon>
        <taxon>Kitasatosporales</taxon>
        <taxon>Streptomycetaceae</taxon>
        <taxon>Streptomyces</taxon>
    </lineage>
</organism>
<dbReference type="Proteomes" id="UP000034196">
    <property type="component" value="Unassembled WGS sequence"/>
</dbReference>
<dbReference type="RefSeq" id="WP_046589489.1">
    <property type="nucleotide sequence ID" value="NZ_LAVA02000083.1"/>
</dbReference>
<dbReference type="OrthoDB" id="4297346at2"/>
<proteinExistence type="predicted"/>
<protein>
    <recommendedName>
        <fullName evidence="4">Chitinase</fullName>
    </recommendedName>
</protein>
<evidence type="ECO:0000313" key="2">
    <source>
        <dbReference type="EMBL" id="OIJ64265.1"/>
    </source>
</evidence>
<feature type="chain" id="PRO_5018146353" description="Chitinase" evidence="1">
    <location>
        <begin position="27"/>
        <end position="67"/>
    </location>
</feature>
<dbReference type="EMBL" id="LAVA02000083">
    <property type="protein sequence ID" value="OIJ64265.1"/>
    <property type="molecule type" value="Genomic_DNA"/>
</dbReference>
<name>A0A1J4NPB0_9ACTN</name>
<keyword evidence="1" id="KW-0732">Signal</keyword>
<sequence length="67" mass="6838">MRFVRTGFAALATTAIVLGTAGAASADVTVTVSDTPATYNIVFGDWNQIAGDDVFNAGQNNTVGSNN</sequence>
<reference evidence="2" key="1">
    <citation type="submission" date="2016-10" db="EMBL/GenBank/DDBJ databases">
        <title>Genome sequence of Streptomyces mangrovisoli MUSC 149.</title>
        <authorList>
            <person name="Lee L.-H."/>
            <person name="Ser H.-L."/>
        </authorList>
    </citation>
    <scope>NUCLEOTIDE SEQUENCE [LARGE SCALE GENOMIC DNA]</scope>
    <source>
        <strain evidence="2">MUSC 149</strain>
    </source>
</reference>
<comment type="caution">
    <text evidence="2">The sequence shown here is derived from an EMBL/GenBank/DDBJ whole genome shotgun (WGS) entry which is preliminary data.</text>
</comment>
<evidence type="ECO:0000313" key="3">
    <source>
        <dbReference type="Proteomes" id="UP000034196"/>
    </source>
</evidence>
<dbReference type="AlphaFoldDB" id="A0A1J4NPB0"/>
<accession>A0A1J4NPB0</accession>
<gene>
    <name evidence="2" type="ORF">WN71_029305</name>
</gene>
<feature type="signal peptide" evidence="1">
    <location>
        <begin position="1"/>
        <end position="26"/>
    </location>
</feature>
<keyword evidence="3" id="KW-1185">Reference proteome</keyword>